<evidence type="ECO:0000313" key="2">
    <source>
        <dbReference type="Proteomes" id="UP000087171"/>
    </source>
</evidence>
<dbReference type="Gene3D" id="3.80.10.10">
    <property type="entry name" value="Ribonuclease Inhibitor"/>
    <property type="match status" value="1"/>
</dbReference>
<dbReference type="SUPFAM" id="SSF81383">
    <property type="entry name" value="F-box domain"/>
    <property type="match status" value="1"/>
</dbReference>
<dbReference type="PANTHER" id="PTHR34145">
    <property type="entry name" value="OS02G0105600 PROTEIN"/>
    <property type="match status" value="1"/>
</dbReference>
<dbReference type="PANTHER" id="PTHR34145:SF28">
    <property type="entry name" value="F-BOX DOMAIN-CONTAINING PROTEIN"/>
    <property type="match status" value="1"/>
</dbReference>
<evidence type="ECO:0000259" key="1">
    <source>
        <dbReference type="PROSITE" id="PS50181"/>
    </source>
</evidence>
<dbReference type="InterPro" id="IPR001810">
    <property type="entry name" value="F-box_dom"/>
</dbReference>
<dbReference type="GeneID" id="101510575"/>
<proteinExistence type="predicted"/>
<dbReference type="PaxDb" id="3827-XP_004494972.1"/>
<dbReference type="eggNOG" id="ENOG502RYMX">
    <property type="taxonomic scope" value="Eukaryota"/>
</dbReference>
<name>A0A1S2XV13_CICAR</name>
<dbReference type="SUPFAM" id="SSF52047">
    <property type="entry name" value="RNI-like"/>
    <property type="match status" value="1"/>
</dbReference>
<reference evidence="2" key="1">
    <citation type="journal article" date="2013" name="Nat. Biotechnol.">
        <title>Draft genome sequence of chickpea (Cicer arietinum) provides a resource for trait improvement.</title>
        <authorList>
            <person name="Varshney R.K."/>
            <person name="Song C."/>
            <person name="Saxena R.K."/>
            <person name="Azam S."/>
            <person name="Yu S."/>
            <person name="Sharpe A.G."/>
            <person name="Cannon S."/>
            <person name="Baek J."/>
            <person name="Rosen B.D."/>
            <person name="Tar'an B."/>
            <person name="Millan T."/>
            <person name="Zhang X."/>
            <person name="Ramsay L.D."/>
            <person name="Iwata A."/>
            <person name="Wang Y."/>
            <person name="Nelson W."/>
            <person name="Farmer A.D."/>
            <person name="Gaur P.M."/>
            <person name="Soderlund C."/>
            <person name="Penmetsa R.V."/>
            <person name="Xu C."/>
            <person name="Bharti A.K."/>
            <person name="He W."/>
            <person name="Winter P."/>
            <person name="Zhao S."/>
            <person name="Hane J.K."/>
            <person name="Carrasquilla-Garcia N."/>
            <person name="Condie J.A."/>
            <person name="Upadhyaya H.D."/>
            <person name="Luo M.C."/>
            <person name="Thudi M."/>
            <person name="Gowda C.L."/>
            <person name="Singh N.P."/>
            <person name="Lichtenzveig J."/>
            <person name="Gali K.K."/>
            <person name="Rubio J."/>
            <person name="Nadarajan N."/>
            <person name="Dolezel J."/>
            <person name="Bansal K.C."/>
            <person name="Xu X."/>
            <person name="Edwards D."/>
            <person name="Zhang G."/>
            <person name="Kahl G."/>
            <person name="Gil J."/>
            <person name="Singh K.B."/>
            <person name="Datta S.K."/>
            <person name="Jackson S.A."/>
            <person name="Wang J."/>
            <person name="Cook D.R."/>
        </authorList>
    </citation>
    <scope>NUCLEOTIDE SEQUENCE [LARGE SCALE GENOMIC DNA]</scope>
    <source>
        <strain evidence="2">cv. CDC Frontier</strain>
    </source>
</reference>
<dbReference type="Pfam" id="PF00646">
    <property type="entry name" value="F-box"/>
    <property type="match status" value="1"/>
</dbReference>
<dbReference type="InterPro" id="IPR053772">
    <property type="entry name" value="At1g61320/At1g61330-like"/>
</dbReference>
<keyword evidence="2" id="KW-1185">Reference proteome</keyword>
<dbReference type="OrthoDB" id="594804at2759"/>
<dbReference type="InterPro" id="IPR055357">
    <property type="entry name" value="LRR_At1g61320_AtMIF1"/>
</dbReference>
<sequence>MDYISKLPDCILSYILTMLSMKDLLKTTILSKRWCKLWGLRRDLYFDVFNVFGTQNQLLHIIDMDMSRDEFVTRVHQFLNNFHGTKIDSFLVNFFLKREQSSTINQWLSFAIARGVQRIDLLLLGLPYGNDNTRCKLYKFDFALFAYTNASTLYHLSLQHCVVFHPINSDFILPFKCLRYLSLRSAKVDKMFIECLLSNCLLLEEFYLLYCVLKSLKLKIVSSSLRHLKVIGCYTVSHIILGIQDVKKQDDVKLILLDCPKLTSLAYDAHDLDTMKINTPMLNSIQFSISFKRDLNAFVAICATFTQLEIMHLTTLAMVTTSLPITQPLKHLKELNLDVSVPSYILNDEEYDPLWILNILQASPLLHKLSVMFVYQEFFEDQKDIRDVETFCHENVKVIELGGCVGNWFEIEFVMNVLKSAHKLERIVLSPYWREDEELDWNSNPDWFQRGRDRIIEKFQGEEVVGREKLVLI</sequence>
<dbReference type="RefSeq" id="XP_004494972.1">
    <property type="nucleotide sequence ID" value="XM_004494915.2"/>
</dbReference>
<protein>
    <submittedName>
        <fullName evidence="3">F-box/FBD/LRR-repeat protein At1g13570-like</fullName>
    </submittedName>
</protein>
<evidence type="ECO:0000313" key="3">
    <source>
        <dbReference type="RefSeq" id="XP_004494972.1"/>
    </source>
</evidence>
<dbReference type="InterPro" id="IPR032675">
    <property type="entry name" value="LRR_dom_sf"/>
</dbReference>
<dbReference type="Pfam" id="PF23622">
    <property type="entry name" value="LRR_At1g61320_AtMIF1"/>
    <property type="match status" value="1"/>
</dbReference>
<reference evidence="3" key="2">
    <citation type="submission" date="2025-08" db="UniProtKB">
        <authorList>
            <consortium name="RefSeq"/>
        </authorList>
    </citation>
    <scope>IDENTIFICATION</scope>
    <source>
        <tissue evidence="3">Etiolated seedlings</tissue>
    </source>
</reference>
<feature type="domain" description="F-box" evidence="1">
    <location>
        <begin position="1"/>
        <end position="48"/>
    </location>
</feature>
<dbReference type="KEGG" id="cam:101510575"/>
<organism evidence="2 3">
    <name type="scientific">Cicer arietinum</name>
    <name type="common">Chickpea</name>
    <name type="synonym">Garbanzo</name>
    <dbReference type="NCBI Taxonomy" id="3827"/>
    <lineage>
        <taxon>Eukaryota</taxon>
        <taxon>Viridiplantae</taxon>
        <taxon>Streptophyta</taxon>
        <taxon>Embryophyta</taxon>
        <taxon>Tracheophyta</taxon>
        <taxon>Spermatophyta</taxon>
        <taxon>Magnoliopsida</taxon>
        <taxon>eudicotyledons</taxon>
        <taxon>Gunneridae</taxon>
        <taxon>Pentapetalae</taxon>
        <taxon>rosids</taxon>
        <taxon>fabids</taxon>
        <taxon>Fabales</taxon>
        <taxon>Fabaceae</taxon>
        <taxon>Papilionoideae</taxon>
        <taxon>50 kb inversion clade</taxon>
        <taxon>NPAAA clade</taxon>
        <taxon>Hologalegina</taxon>
        <taxon>IRL clade</taxon>
        <taxon>Cicereae</taxon>
        <taxon>Cicer</taxon>
    </lineage>
</organism>
<dbReference type="STRING" id="3827.A0A1S2XV13"/>
<dbReference type="PROSITE" id="PS50181">
    <property type="entry name" value="FBOX"/>
    <property type="match status" value="1"/>
</dbReference>
<dbReference type="Proteomes" id="UP000087171">
    <property type="component" value="Chromosome Ca3"/>
</dbReference>
<dbReference type="InterPro" id="IPR036047">
    <property type="entry name" value="F-box-like_dom_sf"/>
</dbReference>
<dbReference type="Gene3D" id="1.20.1280.50">
    <property type="match status" value="1"/>
</dbReference>
<gene>
    <name evidence="3" type="primary">LOC101510575</name>
</gene>
<accession>A0A1S2XV13</accession>
<dbReference type="AlphaFoldDB" id="A0A1S2XV13"/>